<dbReference type="InterPro" id="IPR005707">
    <property type="entry name" value="Ribosomal_uS2_euk/arc"/>
</dbReference>
<sequence length="184" mass="20474">DPRADHHPPTEASSGNPPAITLCNTNSPLRRVDIAAPCNNKGARSVGLTWWSLVQEVLHVHDAISREHPWEVTPDLCFHREPEQVEKEKAVSKEEFQGGRTAPAPVRSPLLNLKSKTGLQAQRVPSVPVQFPPKAWRSQPAMQTAVQFPLFRALSWNVSEEAGGEVEEHNSIMVNQISQMKLEQ</sequence>
<organism evidence="3 4">
    <name type="scientific">Felis catus</name>
    <name type="common">Cat</name>
    <name type="synonym">Felis silvestris catus</name>
    <dbReference type="NCBI Taxonomy" id="9685"/>
    <lineage>
        <taxon>Eukaryota</taxon>
        <taxon>Metazoa</taxon>
        <taxon>Chordata</taxon>
        <taxon>Craniata</taxon>
        <taxon>Vertebrata</taxon>
        <taxon>Euteleostomi</taxon>
        <taxon>Mammalia</taxon>
        <taxon>Eutheria</taxon>
        <taxon>Laurasiatheria</taxon>
        <taxon>Carnivora</taxon>
        <taxon>Feliformia</taxon>
        <taxon>Felidae</taxon>
        <taxon>Felinae</taxon>
        <taxon>Felis</taxon>
    </lineage>
</organism>
<dbReference type="Proteomes" id="UP000823872">
    <property type="component" value="Chromosome F2"/>
</dbReference>
<evidence type="ECO:0000256" key="2">
    <source>
        <dbReference type="ARBA" id="ARBA00023274"/>
    </source>
</evidence>
<protein>
    <submittedName>
        <fullName evidence="3">Uncharacterized protein</fullName>
    </submittedName>
</protein>
<reference evidence="3" key="2">
    <citation type="submission" date="2025-08" db="UniProtKB">
        <authorList>
            <consortium name="Ensembl"/>
        </authorList>
    </citation>
    <scope>IDENTIFICATION</scope>
    <source>
        <strain evidence="3">breed Abyssinian</strain>
    </source>
</reference>
<keyword evidence="4" id="KW-1185">Reference proteome</keyword>
<keyword evidence="2" id="KW-0687">Ribonucleoprotein</keyword>
<dbReference type="Gene3D" id="3.40.50.10490">
    <property type="entry name" value="Glucose-6-phosphate isomerase like protein, domain 1"/>
    <property type="match status" value="1"/>
</dbReference>
<accession>A0ABI7W8R2</accession>
<keyword evidence="1" id="KW-0689">Ribosomal protein</keyword>
<dbReference type="SUPFAM" id="SSF52313">
    <property type="entry name" value="Ribosomal protein S2"/>
    <property type="match status" value="1"/>
</dbReference>
<dbReference type="GeneTree" id="ENSGT00950000183099"/>
<name>A0ABI7W8R2_FELCA</name>
<dbReference type="PANTHER" id="PTHR11489">
    <property type="entry name" value="40S RIBOSOMAL PROTEIN SA"/>
    <property type="match status" value="1"/>
</dbReference>
<reference evidence="3 4" key="1">
    <citation type="submission" date="2021-02" db="EMBL/GenBank/DDBJ databases">
        <title>Safari Cat Assemblies.</title>
        <authorList>
            <person name="Bredemeyer K.R."/>
            <person name="Murphy W.J."/>
        </authorList>
    </citation>
    <scope>NUCLEOTIDE SEQUENCE [LARGE SCALE GENOMIC DNA]</scope>
</reference>
<proteinExistence type="predicted"/>
<evidence type="ECO:0000313" key="3">
    <source>
        <dbReference type="Ensembl" id="ENSFCTP00005006715.1"/>
    </source>
</evidence>
<reference evidence="3" key="3">
    <citation type="submission" date="2025-09" db="UniProtKB">
        <authorList>
            <consortium name="Ensembl"/>
        </authorList>
    </citation>
    <scope>IDENTIFICATION</scope>
    <source>
        <strain evidence="3">breed Abyssinian</strain>
    </source>
</reference>
<evidence type="ECO:0000256" key="1">
    <source>
        <dbReference type="ARBA" id="ARBA00022980"/>
    </source>
</evidence>
<dbReference type="InterPro" id="IPR023591">
    <property type="entry name" value="Ribosomal_uS2_flav_dom_sf"/>
</dbReference>
<dbReference type="Ensembl" id="ENSFCTT00005010785.1">
    <property type="protein sequence ID" value="ENSFCTP00005006715.1"/>
    <property type="gene ID" value="ENSFCTG00005004015.1"/>
</dbReference>
<evidence type="ECO:0000313" key="4">
    <source>
        <dbReference type="Proteomes" id="UP000823872"/>
    </source>
</evidence>